<organism evidence="19 20">
    <name type="scientific">Bucco capensis</name>
    <name type="common">collared puffbird</name>
    <dbReference type="NCBI Taxonomy" id="135168"/>
    <lineage>
        <taxon>Eukaryota</taxon>
        <taxon>Metazoa</taxon>
        <taxon>Chordata</taxon>
        <taxon>Craniata</taxon>
        <taxon>Vertebrata</taxon>
        <taxon>Euteleostomi</taxon>
        <taxon>Archelosauria</taxon>
        <taxon>Archosauria</taxon>
        <taxon>Dinosauria</taxon>
        <taxon>Saurischia</taxon>
        <taxon>Theropoda</taxon>
        <taxon>Coelurosauria</taxon>
        <taxon>Aves</taxon>
        <taxon>Neognathae</taxon>
        <taxon>Neoaves</taxon>
        <taxon>Telluraves</taxon>
        <taxon>Coraciimorphae</taxon>
        <taxon>Piciformes</taxon>
        <taxon>Bucconidae</taxon>
        <taxon>Bucco</taxon>
    </lineage>
</organism>
<keyword evidence="10" id="KW-0653">Protein transport</keyword>
<accession>A0A7K9HZ89</accession>
<dbReference type="SMART" id="SM00320">
    <property type="entry name" value="WD40"/>
    <property type="match status" value="5"/>
</dbReference>
<dbReference type="PROSITE" id="PS50294">
    <property type="entry name" value="WD_REPEATS_REGION"/>
    <property type="match status" value="1"/>
</dbReference>
<dbReference type="InterPro" id="IPR015943">
    <property type="entry name" value="WD40/YVTN_repeat-like_dom_sf"/>
</dbReference>
<evidence type="ECO:0000256" key="6">
    <source>
        <dbReference type="ARBA" id="ARBA00022574"/>
    </source>
</evidence>
<feature type="region of interest" description="Disordered" evidence="18">
    <location>
        <begin position="823"/>
        <end position="886"/>
    </location>
</feature>
<dbReference type="Gene3D" id="2.130.10.10">
    <property type="entry name" value="YVTN repeat-like/Quinoprotein amine dehydrogenase"/>
    <property type="match status" value="1"/>
</dbReference>
<proteinExistence type="inferred from homology"/>
<keyword evidence="4" id="KW-0813">Transport</keyword>
<evidence type="ECO:0000256" key="9">
    <source>
        <dbReference type="ARBA" id="ARBA00022892"/>
    </source>
</evidence>
<reference evidence="19 20" key="1">
    <citation type="submission" date="2019-09" db="EMBL/GenBank/DDBJ databases">
        <title>Bird 10,000 Genomes (B10K) Project - Family phase.</title>
        <authorList>
            <person name="Zhang G."/>
        </authorList>
    </citation>
    <scope>NUCLEOTIDE SEQUENCE [LARGE SCALE GENOMIC DNA]</scope>
    <source>
        <strain evidence="19">B10K-DU-001-16</strain>
        <tissue evidence="19">Muscle</tissue>
    </source>
</reference>
<keyword evidence="7" id="KW-0677">Repeat</keyword>
<dbReference type="GO" id="GO:0070971">
    <property type="term" value="C:endoplasmic reticulum exit site"/>
    <property type="evidence" value="ECO:0007669"/>
    <property type="project" value="TreeGrafter"/>
</dbReference>
<feature type="repeat" description="WD" evidence="17">
    <location>
        <begin position="117"/>
        <end position="159"/>
    </location>
</feature>
<protein>
    <recommendedName>
        <fullName evidence="14">Protein transport protein Sec31A</fullName>
    </recommendedName>
    <alternativeName>
        <fullName evidence="16">SEC31-like protein 1</fullName>
    </alternativeName>
    <alternativeName>
        <fullName evidence="15">SEC31-related protein A</fullName>
    </alternativeName>
</protein>
<dbReference type="FunFam" id="2.130.10.10:FF:000009">
    <property type="entry name" value="Protein transport protein Sec31A isoform A"/>
    <property type="match status" value="1"/>
</dbReference>
<keyword evidence="11" id="KW-0472">Membrane</keyword>
<feature type="compositionally biased region" description="Polar residues" evidence="18">
    <location>
        <begin position="867"/>
        <end position="877"/>
    </location>
</feature>
<evidence type="ECO:0000256" key="18">
    <source>
        <dbReference type="SAM" id="MobiDB-lite"/>
    </source>
</evidence>
<feature type="non-terminal residue" evidence="19">
    <location>
        <position position="1"/>
    </location>
</feature>
<keyword evidence="12" id="KW-0968">Cytoplasmic vesicle</keyword>
<evidence type="ECO:0000313" key="20">
    <source>
        <dbReference type="Proteomes" id="UP000534107"/>
    </source>
</evidence>
<dbReference type="GO" id="GO:0090110">
    <property type="term" value="P:COPII-coated vesicle cargo loading"/>
    <property type="evidence" value="ECO:0007669"/>
    <property type="project" value="TreeGrafter"/>
</dbReference>
<keyword evidence="8" id="KW-0256">Endoplasmic reticulum</keyword>
<evidence type="ECO:0000256" key="12">
    <source>
        <dbReference type="ARBA" id="ARBA00023329"/>
    </source>
</evidence>
<evidence type="ECO:0000256" key="17">
    <source>
        <dbReference type="PROSITE-ProRule" id="PRU00221"/>
    </source>
</evidence>
<evidence type="ECO:0000256" key="11">
    <source>
        <dbReference type="ARBA" id="ARBA00023136"/>
    </source>
</evidence>
<gene>
    <name evidence="19" type="primary">Sec31b</name>
    <name evidence="19" type="ORF">BUCCAP_R05265</name>
</gene>
<evidence type="ECO:0000256" key="7">
    <source>
        <dbReference type="ARBA" id="ARBA00022737"/>
    </source>
</evidence>
<feature type="non-terminal residue" evidence="19">
    <location>
        <position position="1186"/>
    </location>
</feature>
<evidence type="ECO:0000256" key="15">
    <source>
        <dbReference type="ARBA" id="ARBA00041470"/>
    </source>
</evidence>
<keyword evidence="6 17" id="KW-0853">WD repeat</keyword>
<dbReference type="AlphaFoldDB" id="A0A7K9HZ89"/>
<dbReference type="SUPFAM" id="SSF50978">
    <property type="entry name" value="WD40 repeat-like"/>
    <property type="match status" value="1"/>
</dbReference>
<feature type="region of interest" description="Disordered" evidence="18">
    <location>
        <begin position="787"/>
        <end position="807"/>
    </location>
</feature>
<evidence type="ECO:0000256" key="4">
    <source>
        <dbReference type="ARBA" id="ARBA00022448"/>
    </source>
</evidence>
<dbReference type="GO" id="GO:0015031">
    <property type="term" value="P:protein transport"/>
    <property type="evidence" value="ECO:0007669"/>
    <property type="project" value="UniProtKB-KW"/>
</dbReference>
<evidence type="ECO:0000256" key="1">
    <source>
        <dbReference type="ARBA" id="ARBA00004299"/>
    </source>
</evidence>
<dbReference type="PANTHER" id="PTHR13923:SF22">
    <property type="entry name" value="PROTEIN TRANSPORT PROTEIN SEC31B"/>
    <property type="match status" value="1"/>
</dbReference>
<comment type="similarity">
    <text evidence="3">Belongs to the WD repeat SEC31 family.</text>
</comment>
<comment type="subcellular location">
    <subcellularLocation>
        <location evidence="1">Cytoplasmic vesicle</location>
        <location evidence="1">COPII-coated vesicle membrane</location>
        <topology evidence="1">Peripheral membrane protein</topology>
        <orientation evidence="1">Cytoplasmic side</orientation>
    </subcellularLocation>
    <subcellularLocation>
        <location evidence="2">Endoplasmic reticulum membrane</location>
        <topology evidence="2">Peripheral membrane protein</topology>
    </subcellularLocation>
</comment>
<dbReference type="Proteomes" id="UP000534107">
    <property type="component" value="Unassembled WGS sequence"/>
</dbReference>
<dbReference type="OrthoDB" id="542917at2759"/>
<evidence type="ECO:0000256" key="8">
    <source>
        <dbReference type="ARBA" id="ARBA00022824"/>
    </source>
</evidence>
<keyword evidence="9" id="KW-0931">ER-Golgi transport</keyword>
<name>A0A7K9HZ89_9PICI</name>
<dbReference type="GO" id="GO:0007029">
    <property type="term" value="P:endoplasmic reticulum organization"/>
    <property type="evidence" value="ECO:0007669"/>
    <property type="project" value="TreeGrafter"/>
</dbReference>
<keyword evidence="20" id="KW-1185">Reference proteome</keyword>
<dbReference type="Pfam" id="PF00400">
    <property type="entry name" value="WD40"/>
    <property type="match status" value="2"/>
</dbReference>
<dbReference type="FunFam" id="1.20.940.10:FF:000001">
    <property type="entry name" value="Protein transport protein Sec31A isoform A"/>
    <property type="match status" value="1"/>
</dbReference>
<dbReference type="GO" id="GO:0005789">
    <property type="term" value="C:endoplasmic reticulum membrane"/>
    <property type="evidence" value="ECO:0007669"/>
    <property type="project" value="UniProtKB-SubCell"/>
</dbReference>
<comment type="function">
    <text evidence="13">Component of the coat protein complex II (COPII) which promotes the formation of transport vesicles from the endoplasmic reticulum (ER). The coat has two main functions, the physical deformation of the endoplasmic reticulum membrane into vesicles and the selection of cargo molecules.</text>
</comment>
<evidence type="ECO:0000256" key="16">
    <source>
        <dbReference type="ARBA" id="ARBA00043112"/>
    </source>
</evidence>
<evidence type="ECO:0000256" key="14">
    <source>
        <dbReference type="ARBA" id="ARBA00039468"/>
    </source>
</evidence>
<comment type="caution">
    <text evidence="19">The sequence shown here is derived from an EMBL/GenBank/DDBJ whole genome shotgun (WGS) entry which is preliminary data.</text>
</comment>
<dbReference type="InterPro" id="IPR040251">
    <property type="entry name" value="SEC31-like"/>
</dbReference>
<evidence type="ECO:0000256" key="3">
    <source>
        <dbReference type="ARBA" id="ARBA00009358"/>
    </source>
</evidence>
<dbReference type="FunFam" id="1.25.40.1030:FF:000006">
    <property type="entry name" value="SEC31 homolog B, COPII coat complex component"/>
    <property type="match status" value="1"/>
</dbReference>
<evidence type="ECO:0000256" key="10">
    <source>
        <dbReference type="ARBA" id="ARBA00022927"/>
    </source>
</evidence>
<dbReference type="GO" id="GO:0005198">
    <property type="term" value="F:structural molecule activity"/>
    <property type="evidence" value="ECO:0007669"/>
    <property type="project" value="TreeGrafter"/>
</dbReference>
<dbReference type="PANTHER" id="PTHR13923">
    <property type="entry name" value="SEC31-RELATED PROTEIN"/>
    <property type="match status" value="1"/>
</dbReference>
<feature type="region of interest" description="Disordered" evidence="18">
    <location>
        <begin position="971"/>
        <end position="1062"/>
    </location>
</feature>
<dbReference type="EMBL" id="VWZO01016432">
    <property type="protein sequence ID" value="NXH19163.1"/>
    <property type="molecule type" value="Genomic_DNA"/>
</dbReference>
<evidence type="ECO:0000256" key="2">
    <source>
        <dbReference type="ARBA" id="ARBA00004406"/>
    </source>
</evidence>
<evidence type="ECO:0000256" key="13">
    <source>
        <dbReference type="ARBA" id="ARBA00025471"/>
    </source>
</evidence>
<feature type="repeat" description="WD" evidence="17">
    <location>
        <begin position="255"/>
        <end position="288"/>
    </location>
</feature>
<dbReference type="InterPro" id="IPR036322">
    <property type="entry name" value="WD40_repeat_dom_sf"/>
</dbReference>
<evidence type="ECO:0000256" key="5">
    <source>
        <dbReference type="ARBA" id="ARBA00022490"/>
    </source>
</evidence>
<evidence type="ECO:0000313" key="19">
    <source>
        <dbReference type="EMBL" id="NXH19163.1"/>
    </source>
</evidence>
<dbReference type="InterPro" id="IPR019775">
    <property type="entry name" value="WD40_repeat_CS"/>
</dbReference>
<keyword evidence="5" id="KW-0963">Cytoplasm</keyword>
<dbReference type="Gene3D" id="1.20.940.10">
    <property type="entry name" value="Functional domain of the splicing factor Prp18"/>
    <property type="match status" value="1"/>
</dbReference>
<dbReference type="InterPro" id="IPR001680">
    <property type="entry name" value="WD40_rpt"/>
</dbReference>
<feature type="compositionally biased region" description="Polar residues" evidence="18">
    <location>
        <begin position="1043"/>
        <end position="1053"/>
    </location>
</feature>
<dbReference type="Gene3D" id="1.25.40.1030">
    <property type="match status" value="1"/>
</dbReference>
<dbReference type="PROSITE" id="PS50082">
    <property type="entry name" value="WD_REPEATS_2"/>
    <property type="match status" value="2"/>
</dbReference>
<sequence>MKLKEVERAAVQAWSPASTHPIYLATGTSAQQLDASFSTNATLEIFEVDFRDPSLDMKQKGALPASNRFHKLLWGDFGNGSLESSGVLLGGGDNGELTMYSVPHILSAQSEPVLGHTEKHSGPVRALDFNPFQTNLLASGANDSEIFIWDLNNFSVPMTPGAKSQPPEDISVVSWNRQVQHILSSAHPSGKAVVWDLRKNEPIIKVSDHSNRMHCSGMAWHPEVATQLVLSSEDDRLPVIQIWDLRFATSPLSQLEGHTRGVLSVSWCQADPDLLLSSAKDNRILCWSPGLGEVVYELPVWSQWCFDVQWCPRNPSVFSAATFDGWINIYSVMGGNLEAQQKTQADKISSSFNNLDPFGTGQILPPLQVPEQVAQSTLIPPLRKPPKWIRRPVGVSFAFGGKLISFGLTKAPGQQVQHTSPRQVFISQVTTETEFLLRARQLEMALQSGNLLDYCQAKIQTAKLPFDENLWSFLKVNLEQESRAKLLKLLGYSKEDLQKKMASCLSSGMAEKEPLAEAHETSVAQAEQLLVNSRDAAAAVSSSSAFFDNLIPQNMSTFEIPVTEDTDGLISQALLLGHLEGAVELCLQAERFADAIILAGAGGQSLLRKTQQRYFAKHQSKVSLLLSSIVQQNWQDIVCRCDVQSWKEALAILLTYAKDEDYTQLCDMLGARLEADGDAALSSDACLCYISSGNVERLVECWLKTHETSSALALQDLLEKVMVLSRSTEMLQGTAGQAPGPVLTEQMTLYASLLASQGCLAAAMNYLPSSSKELRMEQLRDRLFHAQGQRGGQQQPPPCPYTPASAGGIKHTAAAATSACVSGGAAHKTDPRPPQKPSYQSSFPPSAPPQPSVPSLFTPQPVAAMSLSPQRGASSGPHSGGYGRGVPVPPYSLLPAPGPAGVRAVAPFPSQPPLPGQSMPMASPAVPPLGPTIFTPASVPASQLSAACPLPVASQSPLDFSSAPFNCPTSMSYPQGGPGAPSAKPLPAGSIPPPPTAQESWTDPSAVRGSLQKKKLPEKFIPPAPITAPVMSVPSEPQGIHPQLSSLQESGQSPPGAPKEGSLQYHQLPVERLERKEVPPEHQILKHTFERLVQRCSAVATDPKTRRRLEDALQRLECLYEKLREQALSPAILVGLHDIARCVEARSYQQALLLHTQVVSSSSFSEVSGFMPILKVLMTIADKLNV</sequence>
<dbReference type="PROSITE" id="PS00678">
    <property type="entry name" value="WD_REPEATS_1"/>
    <property type="match status" value="1"/>
</dbReference>
<dbReference type="GO" id="GO:0030127">
    <property type="term" value="C:COPII vesicle coat"/>
    <property type="evidence" value="ECO:0007669"/>
    <property type="project" value="TreeGrafter"/>
</dbReference>